<keyword evidence="7 11" id="KW-0418">Kinase</keyword>
<feature type="binding site" evidence="11">
    <location>
        <position position="57"/>
    </location>
    <ligand>
        <name>substrate</name>
    </ligand>
</feature>
<comment type="subcellular location">
    <subcellularLocation>
        <location evidence="11">Cytoplasm</location>
    </subcellularLocation>
</comment>
<comment type="subunit">
    <text evidence="11">Monomer.</text>
</comment>
<dbReference type="InterPro" id="IPR031322">
    <property type="entry name" value="Shikimate/glucono_kinase"/>
</dbReference>
<feature type="binding site" evidence="11">
    <location>
        <begin position="35"/>
        <end position="40"/>
    </location>
    <ligand>
        <name>ATP</name>
        <dbReference type="ChEBI" id="CHEBI:30616"/>
    </ligand>
</feature>
<evidence type="ECO:0000256" key="5">
    <source>
        <dbReference type="ARBA" id="ARBA00022679"/>
    </source>
</evidence>
<dbReference type="UniPathway" id="UPA00053">
    <property type="reaction ID" value="UER00088"/>
</dbReference>
<keyword evidence="14" id="KW-1185">Reference proteome</keyword>
<accession>Q1QQW7</accession>
<keyword evidence="11" id="KW-0963">Cytoplasm</keyword>
<evidence type="ECO:0000256" key="1">
    <source>
        <dbReference type="ARBA" id="ARBA00004842"/>
    </source>
</evidence>
<reference evidence="13 14" key="1">
    <citation type="submission" date="2006-03" db="EMBL/GenBank/DDBJ databases">
        <title>Complete sequence of chromosome of Nitrobacter hamburgensis X14.</title>
        <authorList>
            <consortium name="US DOE Joint Genome Institute"/>
            <person name="Copeland A."/>
            <person name="Lucas S."/>
            <person name="Lapidus A."/>
            <person name="Barry K."/>
            <person name="Detter J.C."/>
            <person name="Glavina del Rio T."/>
            <person name="Hammon N."/>
            <person name="Israni S."/>
            <person name="Dalin E."/>
            <person name="Tice H."/>
            <person name="Pitluck S."/>
            <person name="Chain P."/>
            <person name="Malfatti S."/>
            <person name="Shin M."/>
            <person name="Vergez L."/>
            <person name="Schmutz J."/>
            <person name="Larimer F."/>
            <person name="Land M."/>
            <person name="Hauser L."/>
            <person name="Kyrpides N."/>
            <person name="Ivanova N."/>
            <person name="Ward B."/>
            <person name="Arp D."/>
            <person name="Klotz M."/>
            <person name="Stein L."/>
            <person name="O'Mullan G."/>
            <person name="Starkenburg S."/>
            <person name="Sayavedra L."/>
            <person name="Poret-Peterson A.T."/>
            <person name="Gentry M.E."/>
            <person name="Bruce D."/>
            <person name="Richardson P."/>
        </authorList>
    </citation>
    <scope>NUCLEOTIDE SEQUENCE [LARGE SCALE GENOMIC DNA]</scope>
    <source>
        <strain evidence="14">DSM 10229 / NCIMB 13809 / X14</strain>
    </source>
</reference>
<dbReference type="InterPro" id="IPR000623">
    <property type="entry name" value="Shikimate_kinase/TSH1"/>
</dbReference>
<feature type="binding site" evidence="11">
    <location>
        <position position="103"/>
    </location>
    <ligand>
        <name>substrate</name>
    </ligand>
</feature>
<comment type="pathway">
    <text evidence="1 11">Metabolic intermediate biosynthesis; chorismate biosynthesis; chorismate from D-erythrose 4-phosphate and phosphoenolpyruvate: step 5/7.</text>
</comment>
<comment type="similarity">
    <text evidence="2 11">Belongs to the shikimate kinase family.</text>
</comment>
<dbReference type="NCBIfam" id="NF010552">
    <property type="entry name" value="PRK13946.1"/>
    <property type="match status" value="1"/>
</dbReference>
<evidence type="ECO:0000256" key="6">
    <source>
        <dbReference type="ARBA" id="ARBA00022741"/>
    </source>
</evidence>
<feature type="compositionally biased region" description="Basic and acidic residues" evidence="12">
    <location>
        <begin position="205"/>
        <end position="216"/>
    </location>
</feature>
<dbReference type="PANTHER" id="PTHR21087">
    <property type="entry name" value="SHIKIMATE KINASE"/>
    <property type="match status" value="1"/>
</dbReference>
<feature type="binding site" evidence="11">
    <location>
        <position position="141"/>
    </location>
    <ligand>
        <name>ATP</name>
        <dbReference type="ChEBI" id="CHEBI:30616"/>
    </ligand>
</feature>
<keyword evidence="9 11" id="KW-0057">Aromatic amino acid biosynthesis</keyword>
<evidence type="ECO:0000256" key="4">
    <source>
        <dbReference type="ARBA" id="ARBA00022605"/>
    </source>
</evidence>
<feature type="region of interest" description="Disordered" evidence="12">
    <location>
        <begin position="199"/>
        <end position="224"/>
    </location>
</feature>
<evidence type="ECO:0000256" key="9">
    <source>
        <dbReference type="ARBA" id="ARBA00023141"/>
    </source>
</evidence>
<evidence type="ECO:0000256" key="3">
    <source>
        <dbReference type="ARBA" id="ARBA00012154"/>
    </source>
</evidence>
<dbReference type="Gene3D" id="3.40.50.300">
    <property type="entry name" value="P-loop containing nucleotide triphosphate hydrolases"/>
    <property type="match status" value="1"/>
</dbReference>
<dbReference type="GO" id="GO:0009423">
    <property type="term" value="P:chorismate biosynthetic process"/>
    <property type="evidence" value="ECO:0007669"/>
    <property type="project" value="UniProtKB-UniRule"/>
</dbReference>
<evidence type="ECO:0000313" key="13">
    <source>
        <dbReference type="EMBL" id="ABE61380.1"/>
    </source>
</evidence>
<dbReference type="OrthoDB" id="9800332at2"/>
<dbReference type="Proteomes" id="UP000001953">
    <property type="component" value="Chromosome"/>
</dbReference>
<keyword evidence="11" id="KW-0460">Magnesium</keyword>
<dbReference type="PANTHER" id="PTHR21087:SF16">
    <property type="entry name" value="SHIKIMATE KINASE 1, CHLOROPLASTIC"/>
    <property type="match status" value="1"/>
</dbReference>
<comment type="caution">
    <text evidence="11">Lacks conserved residue(s) required for the propagation of feature annotation.</text>
</comment>
<dbReference type="HOGENOM" id="CLU_057607_2_0_5"/>
<dbReference type="GO" id="GO:0005524">
    <property type="term" value="F:ATP binding"/>
    <property type="evidence" value="ECO:0007669"/>
    <property type="project" value="UniProtKB-UniRule"/>
</dbReference>
<dbReference type="GO" id="GO:0000287">
    <property type="term" value="F:magnesium ion binding"/>
    <property type="evidence" value="ECO:0007669"/>
    <property type="project" value="UniProtKB-UniRule"/>
</dbReference>
<dbReference type="Pfam" id="PF01202">
    <property type="entry name" value="SKI"/>
    <property type="match status" value="1"/>
</dbReference>
<name>Q1QQW7_NITHX</name>
<dbReference type="InterPro" id="IPR027417">
    <property type="entry name" value="P-loop_NTPase"/>
</dbReference>
<dbReference type="STRING" id="323097.Nham_0490"/>
<feature type="binding site" evidence="11">
    <location>
        <position position="81"/>
    </location>
    <ligand>
        <name>substrate</name>
    </ligand>
</feature>
<protein>
    <recommendedName>
        <fullName evidence="3 11">Shikimate kinase</fullName>
        <shortName evidence="11">SK</shortName>
        <ecNumber evidence="3 11">2.7.1.71</ecNumber>
    </recommendedName>
</protein>
<evidence type="ECO:0000256" key="12">
    <source>
        <dbReference type="SAM" id="MobiDB-lite"/>
    </source>
</evidence>
<keyword evidence="4 11" id="KW-0028">Amino-acid biosynthesis</keyword>
<dbReference type="CDD" id="cd00464">
    <property type="entry name" value="SK"/>
    <property type="match status" value="1"/>
</dbReference>
<dbReference type="PROSITE" id="PS01128">
    <property type="entry name" value="SHIKIMATE_KINASE"/>
    <property type="match status" value="1"/>
</dbReference>
<dbReference type="EMBL" id="CP000319">
    <property type="protein sequence ID" value="ABE61380.1"/>
    <property type="molecule type" value="Genomic_DNA"/>
</dbReference>
<evidence type="ECO:0000256" key="7">
    <source>
        <dbReference type="ARBA" id="ARBA00022777"/>
    </source>
</evidence>
<keyword evidence="5 11" id="KW-0808">Transferase</keyword>
<dbReference type="PRINTS" id="PR01100">
    <property type="entry name" value="SHIKIMTKNASE"/>
</dbReference>
<dbReference type="GO" id="GO:0009073">
    <property type="term" value="P:aromatic amino acid family biosynthetic process"/>
    <property type="evidence" value="ECO:0007669"/>
    <property type="project" value="UniProtKB-KW"/>
</dbReference>
<comment type="function">
    <text evidence="11">Catalyzes the specific phosphorylation of the 3-hydroxyl group of shikimic acid using ATP as a cosubstrate.</text>
</comment>
<comment type="cofactor">
    <cofactor evidence="11">
        <name>Mg(2+)</name>
        <dbReference type="ChEBI" id="CHEBI:18420"/>
    </cofactor>
    <text evidence="11">Binds 1 Mg(2+) ion per subunit.</text>
</comment>
<dbReference type="EC" id="2.7.1.71" evidence="3 11"/>
<evidence type="ECO:0000256" key="2">
    <source>
        <dbReference type="ARBA" id="ARBA00006997"/>
    </source>
</evidence>
<dbReference type="eggNOG" id="COG0703">
    <property type="taxonomic scope" value="Bacteria"/>
</dbReference>
<dbReference type="GO" id="GO:0004765">
    <property type="term" value="F:shikimate kinase activity"/>
    <property type="evidence" value="ECO:0007669"/>
    <property type="project" value="UniProtKB-UniRule"/>
</dbReference>
<dbReference type="AlphaFoldDB" id="Q1QQW7"/>
<dbReference type="KEGG" id="nha:Nham_0490"/>
<keyword evidence="6 11" id="KW-0547">Nucleotide-binding</keyword>
<organism evidence="13 14">
    <name type="scientific">Nitrobacter hamburgensis (strain DSM 10229 / NCIMB 13809 / X14)</name>
    <dbReference type="NCBI Taxonomy" id="323097"/>
    <lineage>
        <taxon>Bacteria</taxon>
        <taxon>Pseudomonadati</taxon>
        <taxon>Pseudomonadota</taxon>
        <taxon>Alphaproteobacteria</taxon>
        <taxon>Hyphomicrobiales</taxon>
        <taxon>Nitrobacteraceae</taxon>
        <taxon>Nitrobacter</taxon>
    </lineage>
</organism>
<evidence type="ECO:0000256" key="10">
    <source>
        <dbReference type="ARBA" id="ARBA00048567"/>
    </source>
</evidence>
<sequence length="224" mass="24153">MTSETVSPAGAGTPTEAAIVAALGGRSLVLVGMMGAGKSTIGRRLATRLAMRFVDADAEIERAAGMSIPEIFETHGEPHFRDGEARVIARLLSGGPLVLATGGGAVLREETRARIRERAISIWLKADAEVILRRVRRRADRPLLQTADPAATIGRLIAEREPVYQLADIMVVSCDVPYERIVDECIDLLHGRLCRGGTTELKPPGARDERPDEGFDTKGFGTTR</sequence>
<evidence type="ECO:0000313" key="14">
    <source>
        <dbReference type="Proteomes" id="UP000001953"/>
    </source>
</evidence>
<proteinExistence type="inferred from homology"/>
<comment type="catalytic activity">
    <reaction evidence="10 11">
        <text>shikimate + ATP = 3-phosphoshikimate + ADP + H(+)</text>
        <dbReference type="Rhea" id="RHEA:13121"/>
        <dbReference type="ChEBI" id="CHEBI:15378"/>
        <dbReference type="ChEBI" id="CHEBI:30616"/>
        <dbReference type="ChEBI" id="CHEBI:36208"/>
        <dbReference type="ChEBI" id="CHEBI:145989"/>
        <dbReference type="ChEBI" id="CHEBI:456216"/>
        <dbReference type="EC" id="2.7.1.71"/>
    </reaction>
</comment>
<dbReference type="HAMAP" id="MF_00109">
    <property type="entry name" value="Shikimate_kinase"/>
    <property type="match status" value="1"/>
</dbReference>
<feature type="binding site" evidence="11">
    <location>
        <position position="39"/>
    </location>
    <ligand>
        <name>Mg(2+)</name>
        <dbReference type="ChEBI" id="CHEBI:18420"/>
    </ligand>
</feature>
<keyword evidence="11" id="KW-0479">Metal-binding</keyword>
<dbReference type="GO" id="GO:0008652">
    <property type="term" value="P:amino acid biosynthetic process"/>
    <property type="evidence" value="ECO:0007669"/>
    <property type="project" value="UniProtKB-KW"/>
</dbReference>
<dbReference type="RefSeq" id="WP_011509084.1">
    <property type="nucleotide sequence ID" value="NC_007964.1"/>
</dbReference>
<dbReference type="SUPFAM" id="SSF52540">
    <property type="entry name" value="P-loop containing nucleoside triphosphate hydrolases"/>
    <property type="match status" value="1"/>
</dbReference>
<keyword evidence="8 11" id="KW-0067">ATP-binding</keyword>
<evidence type="ECO:0000256" key="11">
    <source>
        <dbReference type="HAMAP-Rule" id="MF_00109"/>
    </source>
</evidence>
<gene>
    <name evidence="11" type="primary">aroK</name>
    <name evidence="13" type="ordered locus">Nham_0490</name>
</gene>
<dbReference type="GO" id="GO:0005829">
    <property type="term" value="C:cytosol"/>
    <property type="evidence" value="ECO:0007669"/>
    <property type="project" value="TreeGrafter"/>
</dbReference>
<evidence type="ECO:0000256" key="8">
    <source>
        <dbReference type="ARBA" id="ARBA00022840"/>
    </source>
</evidence>
<dbReference type="InterPro" id="IPR023000">
    <property type="entry name" value="Shikimate_kinase_CS"/>
</dbReference>
<feature type="binding site" evidence="11">
    <location>
        <position position="160"/>
    </location>
    <ligand>
        <name>substrate</name>
    </ligand>
</feature>